<dbReference type="InterPro" id="IPR016032">
    <property type="entry name" value="Sig_transdc_resp-reg_C-effctor"/>
</dbReference>
<keyword evidence="3" id="KW-0804">Transcription</keyword>
<dbReference type="InterPro" id="IPR000792">
    <property type="entry name" value="Tscrpt_reg_LuxR_C"/>
</dbReference>
<dbReference type="Pfam" id="PF00196">
    <property type="entry name" value="GerE"/>
    <property type="match status" value="1"/>
</dbReference>
<dbReference type="PROSITE" id="PS00622">
    <property type="entry name" value="HTH_LUXR_1"/>
    <property type="match status" value="1"/>
</dbReference>
<protein>
    <submittedName>
        <fullName evidence="5">Transcriptional regulator, LuxR family</fullName>
    </submittedName>
</protein>
<dbReference type="SUPFAM" id="SSF46894">
    <property type="entry name" value="C-terminal effector domain of the bipartite response regulators"/>
    <property type="match status" value="1"/>
</dbReference>
<evidence type="ECO:0000259" key="4">
    <source>
        <dbReference type="PROSITE" id="PS50043"/>
    </source>
</evidence>
<dbReference type="PRINTS" id="PR00038">
    <property type="entry name" value="HTHLUXR"/>
</dbReference>
<dbReference type="Gene3D" id="1.10.10.10">
    <property type="entry name" value="Winged helix-like DNA-binding domain superfamily/Winged helix DNA-binding domain"/>
    <property type="match status" value="1"/>
</dbReference>
<dbReference type="RefSeq" id="WP_097112306.1">
    <property type="nucleotide sequence ID" value="NZ_OBEB01000007.1"/>
</dbReference>
<dbReference type="SMART" id="SM00421">
    <property type="entry name" value="HTH_LUXR"/>
    <property type="match status" value="1"/>
</dbReference>
<evidence type="ECO:0000256" key="2">
    <source>
        <dbReference type="ARBA" id="ARBA00023125"/>
    </source>
</evidence>
<evidence type="ECO:0000313" key="5">
    <source>
        <dbReference type="EMBL" id="SNY56641.1"/>
    </source>
</evidence>
<dbReference type="GO" id="GO:0006355">
    <property type="term" value="P:regulation of DNA-templated transcription"/>
    <property type="evidence" value="ECO:0007669"/>
    <property type="project" value="InterPro"/>
</dbReference>
<dbReference type="PANTHER" id="PTHR44688:SF16">
    <property type="entry name" value="DNA-BINDING TRANSCRIPTIONAL ACTIVATOR DEVR_DOSR"/>
    <property type="match status" value="1"/>
</dbReference>
<sequence length="281" mass="32034">MQLANWSEQLLRVQQSQGTERFYPALCQLLAQLQSLDECVVLLFRPAEPPQLLYQRAPLPGDNFGRYLKSAYVLDPFYRLGLRGSHKGVWRLSDIAPDEYAEFEQYYNSYFRHLKIQDEVGFIIPLGLHQGFVHIELAQIAGSELFRLDVIAQWQALFCLVEQLVLQHQQLLDNDTLRPHATGYLVDDFQRCFGSEVCTARERDVLNMMLEGHCVKAIARQLKLGLETVKMHRKNLYAKLGIGSHPELLALFIELLASSEAPVLRDPLLDIAAAADLKRTG</sequence>
<keyword evidence="6" id="KW-1185">Reference proteome</keyword>
<dbReference type="GO" id="GO:0003677">
    <property type="term" value="F:DNA binding"/>
    <property type="evidence" value="ECO:0007669"/>
    <property type="project" value="UniProtKB-KW"/>
</dbReference>
<dbReference type="Proteomes" id="UP000219353">
    <property type="component" value="Unassembled WGS sequence"/>
</dbReference>
<evidence type="ECO:0000256" key="3">
    <source>
        <dbReference type="ARBA" id="ARBA00023163"/>
    </source>
</evidence>
<dbReference type="OrthoDB" id="343383at2"/>
<keyword evidence="1" id="KW-0805">Transcription regulation</keyword>
<dbReference type="AlphaFoldDB" id="A0A285JBU2"/>
<reference evidence="6" key="1">
    <citation type="submission" date="2017-09" db="EMBL/GenBank/DDBJ databases">
        <authorList>
            <person name="Varghese N."/>
            <person name="Submissions S."/>
        </authorList>
    </citation>
    <scope>NUCLEOTIDE SEQUENCE [LARGE SCALE GENOMIC DNA]</scope>
    <source>
        <strain evidence="6">CGMCC 1.12461</strain>
    </source>
</reference>
<dbReference type="PROSITE" id="PS50043">
    <property type="entry name" value="HTH_LUXR_2"/>
    <property type="match status" value="1"/>
</dbReference>
<gene>
    <name evidence="5" type="ORF">SAMN06297280_3099</name>
</gene>
<name>A0A285JBU2_9GAMM</name>
<evidence type="ECO:0000313" key="6">
    <source>
        <dbReference type="Proteomes" id="UP000219353"/>
    </source>
</evidence>
<evidence type="ECO:0000256" key="1">
    <source>
        <dbReference type="ARBA" id="ARBA00023015"/>
    </source>
</evidence>
<accession>A0A285JBU2</accession>
<dbReference type="EMBL" id="OBEB01000007">
    <property type="protein sequence ID" value="SNY56641.1"/>
    <property type="molecule type" value="Genomic_DNA"/>
</dbReference>
<dbReference type="PANTHER" id="PTHR44688">
    <property type="entry name" value="DNA-BINDING TRANSCRIPTIONAL ACTIVATOR DEVR_DOSR"/>
    <property type="match status" value="1"/>
</dbReference>
<dbReference type="CDD" id="cd06170">
    <property type="entry name" value="LuxR_C_like"/>
    <property type="match status" value="1"/>
</dbReference>
<keyword evidence="2" id="KW-0238">DNA-binding</keyword>
<organism evidence="5 6">
    <name type="scientific">Arsukibacterium tuosuense</name>
    <dbReference type="NCBI Taxonomy" id="1323745"/>
    <lineage>
        <taxon>Bacteria</taxon>
        <taxon>Pseudomonadati</taxon>
        <taxon>Pseudomonadota</taxon>
        <taxon>Gammaproteobacteria</taxon>
        <taxon>Chromatiales</taxon>
        <taxon>Chromatiaceae</taxon>
        <taxon>Arsukibacterium</taxon>
    </lineage>
</organism>
<feature type="domain" description="HTH luxR-type" evidence="4">
    <location>
        <begin position="191"/>
        <end position="256"/>
    </location>
</feature>
<dbReference type="InterPro" id="IPR036388">
    <property type="entry name" value="WH-like_DNA-bd_sf"/>
</dbReference>
<proteinExistence type="predicted"/>